<evidence type="ECO:0000313" key="1">
    <source>
        <dbReference type="EMBL" id="OWY94395.1"/>
    </source>
</evidence>
<accession>A0A225UN14</accession>
<organism evidence="1 2">
    <name type="scientific">Phytophthora megakarya</name>
    <dbReference type="NCBI Taxonomy" id="4795"/>
    <lineage>
        <taxon>Eukaryota</taxon>
        <taxon>Sar</taxon>
        <taxon>Stramenopiles</taxon>
        <taxon>Oomycota</taxon>
        <taxon>Peronosporomycetes</taxon>
        <taxon>Peronosporales</taxon>
        <taxon>Peronosporaceae</taxon>
        <taxon>Phytophthora</taxon>
    </lineage>
</organism>
<name>A0A225UN14_9STRA</name>
<protein>
    <submittedName>
        <fullName evidence="1">Uncharacterized protein</fullName>
    </submittedName>
</protein>
<dbReference type="AlphaFoldDB" id="A0A225UN14"/>
<dbReference type="STRING" id="4795.A0A225UN14"/>
<sequence>MLVYLYSSACCETDYQDTVVLCLFWYLFGRASDLFMLQKQNVSDDGGGVLFLRLIRMKTSEEQGP</sequence>
<reference evidence="2" key="1">
    <citation type="submission" date="2017-03" db="EMBL/GenBank/DDBJ databases">
        <title>Phytopthora megakarya and P. palmivora, two closely related causual agents of cacao black pod achieved similar genome size and gene model numbers by different mechanisms.</title>
        <authorList>
            <person name="Ali S."/>
            <person name="Shao J."/>
            <person name="Larry D.J."/>
            <person name="Kronmiller B."/>
            <person name="Shen D."/>
            <person name="Strem M.D."/>
            <person name="Melnick R.L."/>
            <person name="Guiltinan M.J."/>
            <person name="Tyler B.M."/>
            <person name="Meinhardt L.W."/>
            <person name="Bailey B.A."/>
        </authorList>
    </citation>
    <scope>NUCLEOTIDE SEQUENCE [LARGE SCALE GENOMIC DNA]</scope>
    <source>
        <strain evidence="2">zdho120</strain>
    </source>
</reference>
<evidence type="ECO:0000313" key="2">
    <source>
        <dbReference type="Proteomes" id="UP000198211"/>
    </source>
</evidence>
<comment type="caution">
    <text evidence="1">The sequence shown here is derived from an EMBL/GenBank/DDBJ whole genome shotgun (WGS) entry which is preliminary data.</text>
</comment>
<keyword evidence="2" id="KW-1185">Reference proteome</keyword>
<dbReference type="Proteomes" id="UP000198211">
    <property type="component" value="Unassembled WGS sequence"/>
</dbReference>
<dbReference type="OrthoDB" id="91344at2759"/>
<dbReference type="EMBL" id="NBNE01014463">
    <property type="protein sequence ID" value="OWY94395.1"/>
    <property type="molecule type" value="Genomic_DNA"/>
</dbReference>
<gene>
    <name evidence="1" type="ORF">PHMEG_00035894</name>
</gene>
<proteinExistence type="predicted"/>